<feature type="region of interest" description="Disordered" evidence="1">
    <location>
        <begin position="1"/>
        <end position="22"/>
    </location>
</feature>
<evidence type="ECO:0000313" key="2">
    <source>
        <dbReference type="EMBL" id="GEU93650.1"/>
    </source>
</evidence>
<feature type="region of interest" description="Disordered" evidence="1">
    <location>
        <begin position="161"/>
        <end position="213"/>
    </location>
</feature>
<protein>
    <recommendedName>
        <fullName evidence="3">Zinc finger, CCHC-type</fullName>
    </recommendedName>
</protein>
<gene>
    <name evidence="2" type="ORF">Tci_065628</name>
</gene>
<sequence length="213" mass="23251">MPGSRGSCPLAGSKGRALTGVPLPGQRAGVEGVAPPCEVKGQSPFLGSRCQMMAEEDALPFDNFKGCICSNYPDARVVGGRYSGSDQMERKNVDSAKELWDSLESKYMAEDAYSKKFLCDRQVASSWMDFKHSLKHGKDDLSLVQLASHLCIKEPLRAHESDKVKGKEVARPLVNMLEEGGKNKNNKQNKGKKRGFKDNNGGSGSNKKPKLEC</sequence>
<accession>A0A6L2P5C4</accession>
<organism evidence="2">
    <name type="scientific">Tanacetum cinerariifolium</name>
    <name type="common">Dalmatian daisy</name>
    <name type="synonym">Chrysanthemum cinerariifolium</name>
    <dbReference type="NCBI Taxonomy" id="118510"/>
    <lineage>
        <taxon>Eukaryota</taxon>
        <taxon>Viridiplantae</taxon>
        <taxon>Streptophyta</taxon>
        <taxon>Embryophyta</taxon>
        <taxon>Tracheophyta</taxon>
        <taxon>Spermatophyta</taxon>
        <taxon>Magnoliopsida</taxon>
        <taxon>eudicotyledons</taxon>
        <taxon>Gunneridae</taxon>
        <taxon>Pentapetalae</taxon>
        <taxon>asterids</taxon>
        <taxon>campanulids</taxon>
        <taxon>Asterales</taxon>
        <taxon>Asteraceae</taxon>
        <taxon>Asteroideae</taxon>
        <taxon>Anthemideae</taxon>
        <taxon>Anthemidinae</taxon>
        <taxon>Tanacetum</taxon>
    </lineage>
</organism>
<evidence type="ECO:0000256" key="1">
    <source>
        <dbReference type="SAM" id="MobiDB-lite"/>
    </source>
</evidence>
<dbReference type="EMBL" id="BKCJ010010900">
    <property type="protein sequence ID" value="GEU93650.1"/>
    <property type="molecule type" value="Genomic_DNA"/>
</dbReference>
<feature type="compositionally biased region" description="Basic residues" evidence="1">
    <location>
        <begin position="184"/>
        <end position="195"/>
    </location>
</feature>
<evidence type="ECO:0008006" key="3">
    <source>
        <dbReference type="Google" id="ProtNLM"/>
    </source>
</evidence>
<reference evidence="2" key="1">
    <citation type="journal article" date="2019" name="Sci. Rep.">
        <title>Draft genome of Tanacetum cinerariifolium, the natural source of mosquito coil.</title>
        <authorList>
            <person name="Yamashiro T."/>
            <person name="Shiraishi A."/>
            <person name="Satake H."/>
            <person name="Nakayama K."/>
        </authorList>
    </citation>
    <scope>NUCLEOTIDE SEQUENCE</scope>
</reference>
<dbReference type="AlphaFoldDB" id="A0A6L2P5C4"/>
<feature type="compositionally biased region" description="Basic and acidic residues" evidence="1">
    <location>
        <begin position="161"/>
        <end position="170"/>
    </location>
</feature>
<proteinExistence type="predicted"/>
<comment type="caution">
    <text evidence="2">The sequence shown here is derived from an EMBL/GenBank/DDBJ whole genome shotgun (WGS) entry which is preliminary data.</text>
</comment>
<name>A0A6L2P5C4_TANCI</name>